<reference evidence="1" key="1">
    <citation type="submission" date="2023-05" db="EMBL/GenBank/DDBJ databases">
        <authorList>
            <person name="Stuckert A."/>
        </authorList>
    </citation>
    <scope>NUCLEOTIDE SEQUENCE</scope>
</reference>
<proteinExistence type="predicted"/>
<dbReference type="EMBL" id="CATNWA010014672">
    <property type="protein sequence ID" value="CAI9574540.1"/>
    <property type="molecule type" value="Genomic_DNA"/>
</dbReference>
<comment type="caution">
    <text evidence="1">The sequence shown here is derived from an EMBL/GenBank/DDBJ whole genome shotgun (WGS) entry which is preliminary data.</text>
</comment>
<keyword evidence="2" id="KW-1185">Reference proteome</keyword>
<gene>
    <name evidence="1" type="ORF">SPARVUS_LOCUS7996341</name>
</gene>
<protein>
    <submittedName>
        <fullName evidence="1">Uncharacterized protein</fullName>
    </submittedName>
</protein>
<sequence>MITGLMISAQQCNRPVPPTCAQQFAHLCSAVHPPVHSS</sequence>
<feature type="non-terminal residue" evidence="1">
    <location>
        <position position="38"/>
    </location>
</feature>
<accession>A0ABN9DPK8</accession>
<name>A0ABN9DPK8_9NEOB</name>
<evidence type="ECO:0000313" key="2">
    <source>
        <dbReference type="Proteomes" id="UP001162483"/>
    </source>
</evidence>
<organism evidence="1 2">
    <name type="scientific">Staurois parvus</name>
    <dbReference type="NCBI Taxonomy" id="386267"/>
    <lineage>
        <taxon>Eukaryota</taxon>
        <taxon>Metazoa</taxon>
        <taxon>Chordata</taxon>
        <taxon>Craniata</taxon>
        <taxon>Vertebrata</taxon>
        <taxon>Euteleostomi</taxon>
        <taxon>Amphibia</taxon>
        <taxon>Batrachia</taxon>
        <taxon>Anura</taxon>
        <taxon>Neobatrachia</taxon>
        <taxon>Ranoidea</taxon>
        <taxon>Ranidae</taxon>
        <taxon>Staurois</taxon>
    </lineage>
</organism>
<evidence type="ECO:0000313" key="1">
    <source>
        <dbReference type="EMBL" id="CAI9574540.1"/>
    </source>
</evidence>
<dbReference type="Proteomes" id="UP001162483">
    <property type="component" value="Unassembled WGS sequence"/>
</dbReference>